<feature type="region of interest" description="Disordered" evidence="8">
    <location>
        <begin position="1"/>
        <end position="30"/>
    </location>
</feature>
<dbReference type="GO" id="GO:0043190">
    <property type="term" value="C:ATP-binding cassette (ABC) transporter complex"/>
    <property type="evidence" value="ECO:0007669"/>
    <property type="project" value="InterPro"/>
</dbReference>
<feature type="transmembrane region" description="Helical" evidence="7">
    <location>
        <begin position="174"/>
        <end position="204"/>
    </location>
</feature>
<feature type="transmembrane region" description="Helical" evidence="7">
    <location>
        <begin position="263"/>
        <end position="282"/>
    </location>
</feature>
<feature type="transmembrane region" description="Helical" evidence="7">
    <location>
        <begin position="39"/>
        <end position="61"/>
    </location>
</feature>
<reference evidence="9 10" key="1">
    <citation type="submission" date="2018-12" db="EMBL/GenBank/DDBJ databases">
        <authorList>
            <person name="Toschakov S.V."/>
        </authorList>
    </citation>
    <scope>NUCLEOTIDE SEQUENCE [LARGE SCALE GENOMIC DNA]</scope>
    <source>
        <strain evidence="9 10">GM2012</strain>
    </source>
</reference>
<dbReference type="RefSeq" id="WP_126723955.1">
    <property type="nucleotide sequence ID" value="NZ_RYZH01000004.1"/>
</dbReference>
<dbReference type="EMBL" id="RYZH01000004">
    <property type="protein sequence ID" value="RUL89220.1"/>
    <property type="molecule type" value="Genomic_DNA"/>
</dbReference>
<evidence type="ECO:0000256" key="5">
    <source>
        <dbReference type="ARBA" id="ARBA00022989"/>
    </source>
</evidence>
<dbReference type="NCBIfam" id="TIGR00056">
    <property type="entry name" value="MlaE family lipid ABC transporter permease subunit"/>
    <property type="match status" value="1"/>
</dbReference>
<feature type="compositionally biased region" description="Polar residues" evidence="8">
    <location>
        <begin position="1"/>
        <end position="11"/>
    </location>
</feature>
<evidence type="ECO:0000256" key="4">
    <source>
        <dbReference type="ARBA" id="ARBA00022692"/>
    </source>
</evidence>
<feature type="transmembrane region" description="Helical" evidence="7">
    <location>
        <begin position="73"/>
        <end position="96"/>
    </location>
</feature>
<evidence type="ECO:0000313" key="9">
    <source>
        <dbReference type="EMBL" id="RUL89220.1"/>
    </source>
</evidence>
<comment type="caution">
    <text evidence="9">The sequence shown here is derived from an EMBL/GenBank/DDBJ whole genome shotgun (WGS) entry which is preliminary data.</text>
</comment>
<evidence type="ECO:0000256" key="6">
    <source>
        <dbReference type="ARBA" id="ARBA00023136"/>
    </source>
</evidence>
<name>A0A432MPF6_9BACT</name>
<keyword evidence="6 7" id="KW-0472">Membrane</keyword>
<keyword evidence="3" id="KW-0813">Transport</keyword>
<evidence type="ECO:0000256" key="1">
    <source>
        <dbReference type="ARBA" id="ARBA00004141"/>
    </source>
</evidence>
<organism evidence="9 10">
    <name type="scientific">Tautonia sociabilis</name>
    <dbReference type="NCBI Taxonomy" id="2080755"/>
    <lineage>
        <taxon>Bacteria</taxon>
        <taxon>Pseudomonadati</taxon>
        <taxon>Planctomycetota</taxon>
        <taxon>Planctomycetia</taxon>
        <taxon>Isosphaerales</taxon>
        <taxon>Isosphaeraceae</taxon>
        <taxon>Tautonia</taxon>
    </lineage>
</organism>
<evidence type="ECO:0000256" key="2">
    <source>
        <dbReference type="ARBA" id="ARBA00007556"/>
    </source>
</evidence>
<proteinExistence type="inferred from homology"/>
<evidence type="ECO:0000256" key="8">
    <source>
        <dbReference type="SAM" id="MobiDB-lite"/>
    </source>
</evidence>
<evidence type="ECO:0000256" key="7">
    <source>
        <dbReference type="RuleBase" id="RU362044"/>
    </source>
</evidence>
<dbReference type="Proteomes" id="UP000280296">
    <property type="component" value="Unassembled WGS sequence"/>
</dbReference>
<dbReference type="GO" id="GO:0005548">
    <property type="term" value="F:phospholipid transporter activity"/>
    <property type="evidence" value="ECO:0007669"/>
    <property type="project" value="TreeGrafter"/>
</dbReference>
<evidence type="ECO:0000313" key="10">
    <source>
        <dbReference type="Proteomes" id="UP000280296"/>
    </source>
</evidence>
<dbReference type="Pfam" id="PF02405">
    <property type="entry name" value="MlaE"/>
    <property type="match status" value="1"/>
</dbReference>
<gene>
    <name evidence="9" type="ORF">TsocGM_03645</name>
</gene>
<evidence type="ECO:0000256" key="3">
    <source>
        <dbReference type="ARBA" id="ARBA00022448"/>
    </source>
</evidence>
<dbReference type="InterPro" id="IPR030802">
    <property type="entry name" value="Permease_MalE"/>
</dbReference>
<feature type="transmembrane region" description="Helical" evidence="7">
    <location>
        <begin position="224"/>
        <end position="243"/>
    </location>
</feature>
<dbReference type="PANTHER" id="PTHR30188">
    <property type="entry name" value="ABC TRANSPORTER PERMEASE PROTEIN-RELATED"/>
    <property type="match status" value="1"/>
</dbReference>
<sequence length="297" mass="31399">MDATASASPSETEGGRPTPPSAPRAPVEDSPVRRLGEQFFNAVAEVGDLAVFSALTLMWLIRRRPRKATLVPNFYLIGVKSMPVVAVTGMFIGMVLAVQTHGQFKLMGMETRLGSVINISLVKELGPVLAATMLAGRVGSAMAAELGTMRVTEQIDALDVLGAHPIAYLSGPRLLACVLLIPLLTLMADFMGIIGGAVVSIQMLGVDSYHYWAHSRDYVGGLDIAAGVVKSYFFGGAIALIGCHRGFNCSAGAEGVGKAATEAFVVSFVAILFLDFCLGLLWNKVELAIWPDSGTLI</sequence>
<dbReference type="InterPro" id="IPR003453">
    <property type="entry name" value="ABC_MlaE_roteobac"/>
</dbReference>
<reference evidence="9 10" key="2">
    <citation type="submission" date="2019-01" db="EMBL/GenBank/DDBJ databases">
        <title>Tautonia sociabilis, a novel thermotolerant planctomycete of Isosphaeraceae family, isolated from a 4000 m deep subterranean habitat.</title>
        <authorList>
            <person name="Kovaleva O.L."/>
            <person name="Elcheninov A.G."/>
            <person name="Van Heerden E."/>
            <person name="Toshchakov S.V."/>
            <person name="Novikov A."/>
            <person name="Bonch-Osmolovskaya E.A."/>
            <person name="Kublanov I.V."/>
        </authorList>
    </citation>
    <scope>NUCLEOTIDE SEQUENCE [LARGE SCALE GENOMIC DNA]</scope>
    <source>
        <strain evidence="9 10">GM2012</strain>
    </source>
</reference>
<keyword evidence="4 7" id="KW-0812">Transmembrane</keyword>
<comment type="subcellular location">
    <subcellularLocation>
        <location evidence="1">Membrane</location>
        <topology evidence="1">Multi-pass membrane protein</topology>
    </subcellularLocation>
</comment>
<dbReference type="PANTHER" id="PTHR30188:SF4">
    <property type="entry name" value="PROTEIN TRIGALACTOSYLDIACYLGLYCEROL 1, CHLOROPLASTIC"/>
    <property type="match status" value="1"/>
</dbReference>
<comment type="similarity">
    <text evidence="2 7">Belongs to the MlaE permease family.</text>
</comment>
<keyword evidence="5 7" id="KW-1133">Transmembrane helix</keyword>
<dbReference type="AlphaFoldDB" id="A0A432MPF6"/>
<protein>
    <submittedName>
        <fullName evidence="9">ABC transporter permease</fullName>
    </submittedName>
</protein>
<dbReference type="OrthoDB" id="9810518at2"/>
<accession>A0A432MPF6</accession>
<keyword evidence="10" id="KW-1185">Reference proteome</keyword>